<evidence type="ECO:0000256" key="1">
    <source>
        <dbReference type="SAM" id="MobiDB-lite"/>
    </source>
</evidence>
<gene>
    <name evidence="2" type="ORF">O181_067990</name>
</gene>
<organism evidence="2 3">
    <name type="scientific">Austropuccinia psidii MF-1</name>
    <dbReference type="NCBI Taxonomy" id="1389203"/>
    <lineage>
        <taxon>Eukaryota</taxon>
        <taxon>Fungi</taxon>
        <taxon>Dikarya</taxon>
        <taxon>Basidiomycota</taxon>
        <taxon>Pucciniomycotina</taxon>
        <taxon>Pucciniomycetes</taxon>
        <taxon>Pucciniales</taxon>
        <taxon>Sphaerophragmiaceae</taxon>
        <taxon>Austropuccinia</taxon>
    </lineage>
</organism>
<evidence type="ECO:0000313" key="3">
    <source>
        <dbReference type="Proteomes" id="UP000765509"/>
    </source>
</evidence>
<feature type="compositionally biased region" description="Low complexity" evidence="1">
    <location>
        <begin position="33"/>
        <end position="42"/>
    </location>
</feature>
<feature type="compositionally biased region" description="Basic and acidic residues" evidence="1">
    <location>
        <begin position="18"/>
        <end position="30"/>
    </location>
</feature>
<accession>A0A9Q3F053</accession>
<feature type="region of interest" description="Disordered" evidence="1">
    <location>
        <begin position="1"/>
        <end position="51"/>
    </location>
</feature>
<name>A0A9Q3F053_9BASI</name>
<dbReference type="EMBL" id="AVOT02034224">
    <property type="protein sequence ID" value="MBW0528275.1"/>
    <property type="molecule type" value="Genomic_DNA"/>
</dbReference>
<dbReference type="Proteomes" id="UP000765509">
    <property type="component" value="Unassembled WGS sequence"/>
</dbReference>
<dbReference type="AlphaFoldDB" id="A0A9Q3F053"/>
<proteinExistence type="predicted"/>
<comment type="caution">
    <text evidence="2">The sequence shown here is derived from an EMBL/GenBank/DDBJ whole genome shotgun (WGS) entry which is preliminary data.</text>
</comment>
<protein>
    <submittedName>
        <fullName evidence="2">Uncharacterized protein</fullName>
    </submittedName>
</protein>
<sequence length="96" mass="11033">MTPALEKEGPVASTTYKKVPEQSRIKDKRPQKNQRGPKNNQGKGKGKENWNRLNQQGCRIFKLEPSAMDSVLNIARPLMELTGNDQEMIRRTFLHK</sequence>
<evidence type="ECO:0000313" key="2">
    <source>
        <dbReference type="EMBL" id="MBW0528275.1"/>
    </source>
</evidence>
<reference evidence="2" key="1">
    <citation type="submission" date="2021-03" db="EMBL/GenBank/DDBJ databases">
        <title>Draft genome sequence of rust myrtle Austropuccinia psidii MF-1, a brazilian biotype.</title>
        <authorList>
            <person name="Quecine M.C."/>
            <person name="Pachon D.M.R."/>
            <person name="Bonatelli M.L."/>
            <person name="Correr F.H."/>
            <person name="Franceschini L.M."/>
            <person name="Leite T.F."/>
            <person name="Margarido G.R.A."/>
            <person name="Almeida C.A."/>
            <person name="Ferrarezi J.A."/>
            <person name="Labate C.A."/>
        </authorList>
    </citation>
    <scope>NUCLEOTIDE SEQUENCE</scope>
    <source>
        <strain evidence="2">MF-1</strain>
    </source>
</reference>
<keyword evidence="3" id="KW-1185">Reference proteome</keyword>